<keyword evidence="7" id="KW-1185">Reference proteome</keyword>
<evidence type="ECO:0000313" key="7">
    <source>
        <dbReference type="Proteomes" id="UP001315686"/>
    </source>
</evidence>
<dbReference type="GO" id="GO:0009279">
    <property type="term" value="C:cell outer membrane"/>
    <property type="evidence" value="ECO:0007669"/>
    <property type="project" value="TreeGrafter"/>
</dbReference>
<organism evidence="6 7">
    <name type="scientific">Harenicola maris</name>
    <dbReference type="NCBI Taxonomy" id="2841044"/>
    <lineage>
        <taxon>Bacteria</taxon>
        <taxon>Pseudomonadati</taxon>
        <taxon>Pseudomonadota</taxon>
        <taxon>Alphaproteobacteria</taxon>
        <taxon>Rhodobacterales</taxon>
        <taxon>Paracoccaceae</taxon>
        <taxon>Harenicola</taxon>
    </lineage>
</organism>
<keyword evidence="3" id="KW-0574">Periplasm</keyword>
<dbReference type="Gene3D" id="2.60.450.10">
    <property type="entry name" value="Lipopolysaccharide (LPS) transport protein A like domain"/>
    <property type="match status" value="1"/>
</dbReference>
<dbReference type="GO" id="GO:0030288">
    <property type="term" value="C:outer membrane-bounded periplasmic space"/>
    <property type="evidence" value="ECO:0007669"/>
    <property type="project" value="TreeGrafter"/>
</dbReference>
<gene>
    <name evidence="6" type="primary">lptA</name>
    <name evidence="6" type="ORF">IV417_09540</name>
</gene>
<dbReference type="AlphaFoldDB" id="A0AAP2CPW8"/>
<evidence type="ECO:0000256" key="4">
    <source>
        <dbReference type="SAM" id="SignalP"/>
    </source>
</evidence>
<dbReference type="Pfam" id="PF03968">
    <property type="entry name" value="LptD_N"/>
    <property type="match status" value="1"/>
</dbReference>
<evidence type="ECO:0000256" key="2">
    <source>
        <dbReference type="ARBA" id="ARBA00022729"/>
    </source>
</evidence>
<feature type="chain" id="PRO_5043028575" evidence="4">
    <location>
        <begin position="22"/>
        <end position="162"/>
    </location>
</feature>
<feature type="signal peptide" evidence="4">
    <location>
        <begin position="1"/>
        <end position="21"/>
    </location>
</feature>
<dbReference type="GO" id="GO:0017089">
    <property type="term" value="F:glycolipid transfer activity"/>
    <property type="evidence" value="ECO:0007669"/>
    <property type="project" value="TreeGrafter"/>
</dbReference>
<feature type="domain" description="Organic solvent tolerance-like N-terminal" evidence="5">
    <location>
        <begin position="40"/>
        <end position="145"/>
    </location>
</feature>
<evidence type="ECO:0000256" key="3">
    <source>
        <dbReference type="ARBA" id="ARBA00022764"/>
    </source>
</evidence>
<name>A0AAP2CPW8_9RHOB</name>
<evidence type="ECO:0000259" key="5">
    <source>
        <dbReference type="Pfam" id="PF03968"/>
    </source>
</evidence>
<protein>
    <submittedName>
        <fullName evidence="6">Lipopolysaccharide transport periplasmic protein LptA</fullName>
    </submittedName>
</protein>
<proteinExistence type="predicted"/>
<evidence type="ECO:0000313" key="6">
    <source>
        <dbReference type="EMBL" id="MBT0957630.1"/>
    </source>
</evidence>
<dbReference type="PANTHER" id="PTHR36504:SF1">
    <property type="entry name" value="LIPOPOLYSACCHARIDE EXPORT SYSTEM PROTEIN LPTA"/>
    <property type="match status" value="1"/>
</dbReference>
<dbReference type="EMBL" id="JADQAZ010000002">
    <property type="protein sequence ID" value="MBT0957630.1"/>
    <property type="molecule type" value="Genomic_DNA"/>
</dbReference>
<accession>A0AAP2CPW8</accession>
<comment type="caution">
    <text evidence="6">The sequence shown here is derived from an EMBL/GenBank/DDBJ whole genome shotgun (WGS) entry which is preliminary data.</text>
</comment>
<dbReference type="InterPro" id="IPR005653">
    <property type="entry name" value="OstA-like_N"/>
</dbReference>
<dbReference type="PANTHER" id="PTHR36504">
    <property type="entry name" value="LIPOPOLYSACCHARIDE EXPORT SYSTEM PROTEIN LPTA"/>
    <property type="match status" value="1"/>
</dbReference>
<dbReference type="GO" id="GO:0001530">
    <property type="term" value="F:lipopolysaccharide binding"/>
    <property type="evidence" value="ECO:0007669"/>
    <property type="project" value="InterPro"/>
</dbReference>
<evidence type="ECO:0000256" key="1">
    <source>
        <dbReference type="ARBA" id="ARBA00022448"/>
    </source>
</evidence>
<keyword evidence="2 4" id="KW-0732">Signal</keyword>
<keyword evidence="1" id="KW-0813">Transport</keyword>
<dbReference type="GO" id="GO:0015920">
    <property type="term" value="P:lipopolysaccharide transport"/>
    <property type="evidence" value="ECO:0007669"/>
    <property type="project" value="InterPro"/>
</dbReference>
<dbReference type="InterPro" id="IPR014340">
    <property type="entry name" value="LptA"/>
</dbReference>
<reference evidence="6 7" key="1">
    <citation type="journal article" date="2021" name="Arch. Microbiol.">
        <title>Harenicola maris gen. nov., sp. nov. isolated from the Sea of Japan shallow sediments.</title>
        <authorList>
            <person name="Romanenko L.A."/>
            <person name="Kurilenko V.V."/>
            <person name="Chernysheva N.Y."/>
            <person name="Tekutyeva L.A."/>
            <person name="Velansky P.V."/>
            <person name="Svetashev V.I."/>
            <person name="Isaeva M.P."/>
        </authorList>
    </citation>
    <scope>NUCLEOTIDE SEQUENCE [LARGE SCALE GENOMIC DNA]</scope>
    <source>
        <strain evidence="6 7">KMM 3653</strain>
    </source>
</reference>
<dbReference type="InterPro" id="IPR052037">
    <property type="entry name" value="LPS_export_LptA"/>
</dbReference>
<sequence length="162" mass="16489">MRIFGAVLAVCIMVLPMAAMAQGAQVAFGGLKHDSSLPVEIAADQLKIDQNTGLATFTGNVLIGQGTLRLGAGSVVVEYTTQGGDVQNMRASGGVTFSNGAEAAEAQSAVYAPGSGQMVLSGEVVLTQGNNALAGERLVINLSDGTGTMEGRVRTIFQTGNN</sequence>
<dbReference type="NCBIfam" id="TIGR03002">
    <property type="entry name" value="outer_YhbN_LptA"/>
    <property type="match status" value="1"/>
</dbReference>
<dbReference type="Proteomes" id="UP001315686">
    <property type="component" value="Unassembled WGS sequence"/>
</dbReference>